<comment type="caution">
    <text evidence="1">The sequence shown here is derived from an EMBL/GenBank/DDBJ whole genome shotgun (WGS) entry which is preliminary data.</text>
</comment>
<organism evidence="1 2">
    <name type="scientific">Nocardia puris</name>
    <dbReference type="NCBI Taxonomy" id="208602"/>
    <lineage>
        <taxon>Bacteria</taxon>
        <taxon>Bacillati</taxon>
        <taxon>Actinomycetota</taxon>
        <taxon>Actinomycetes</taxon>
        <taxon>Mycobacteriales</taxon>
        <taxon>Nocardiaceae</taxon>
        <taxon>Nocardia</taxon>
    </lineage>
</organism>
<sequence length="130" mass="14334">MTDDSKSPWRKLAEEARAGELYLNDEGAARQVLAACNRRIEDLQNLAIYAQDAQNVSGFGDFEMADILADKFQKQATGTDDSIDKIIERDIEVVMDQRDIMAISIARLTGQDYTNAASITSIIDSVGNES</sequence>
<dbReference type="OrthoDB" id="4553303at2"/>
<keyword evidence="2" id="KW-1185">Reference proteome</keyword>
<dbReference type="EMBL" id="QNRE01000011">
    <property type="protein sequence ID" value="RBO87421.1"/>
    <property type="molecule type" value="Genomic_DNA"/>
</dbReference>
<gene>
    <name evidence="1" type="ORF">DFR74_111127</name>
</gene>
<reference evidence="1 2" key="1">
    <citation type="submission" date="2018-06" db="EMBL/GenBank/DDBJ databases">
        <title>Genomic Encyclopedia of Type Strains, Phase IV (KMG-IV): sequencing the most valuable type-strain genomes for metagenomic binning, comparative biology and taxonomic classification.</title>
        <authorList>
            <person name="Goeker M."/>
        </authorList>
    </citation>
    <scope>NUCLEOTIDE SEQUENCE [LARGE SCALE GENOMIC DNA]</scope>
    <source>
        <strain evidence="1 2">DSM 44599</strain>
    </source>
</reference>
<accession>A0A366DBJ2</accession>
<evidence type="ECO:0000313" key="1">
    <source>
        <dbReference type="EMBL" id="RBO87421.1"/>
    </source>
</evidence>
<dbReference type="Proteomes" id="UP000252586">
    <property type="component" value="Unassembled WGS sequence"/>
</dbReference>
<proteinExistence type="predicted"/>
<evidence type="ECO:0000313" key="2">
    <source>
        <dbReference type="Proteomes" id="UP000252586"/>
    </source>
</evidence>
<protein>
    <submittedName>
        <fullName evidence="1">Uncharacterized protein</fullName>
    </submittedName>
</protein>
<name>A0A366DBJ2_9NOCA</name>
<dbReference type="AlphaFoldDB" id="A0A366DBJ2"/>
<dbReference type="STRING" id="1210090.GCA_001613185_01536"/>
<dbReference type="RefSeq" id="WP_067505512.1">
    <property type="nucleotide sequence ID" value="NZ_QNRE01000011.1"/>
</dbReference>